<dbReference type="PANTHER" id="PTHR43639">
    <property type="entry name" value="OXIDOREDUCTASE, SHORT-CHAIN DEHYDROGENASE/REDUCTASE FAMILY (AFU_ORTHOLOGUE AFUA_5G02870)"/>
    <property type="match status" value="1"/>
</dbReference>
<dbReference type="Pfam" id="PF00106">
    <property type="entry name" value="adh_short"/>
    <property type="match status" value="1"/>
</dbReference>
<evidence type="ECO:0000313" key="5">
    <source>
        <dbReference type="EMBL" id="TDH61869.1"/>
    </source>
</evidence>
<evidence type="ECO:0000256" key="1">
    <source>
        <dbReference type="ARBA" id="ARBA00006484"/>
    </source>
</evidence>
<protein>
    <submittedName>
        <fullName evidence="5">SDR family oxidoreductase</fullName>
    </submittedName>
</protein>
<accession>A0A4R5QGJ9</accession>
<evidence type="ECO:0000313" key="6">
    <source>
        <dbReference type="Proteomes" id="UP000295096"/>
    </source>
</evidence>
<reference evidence="5 6" key="1">
    <citation type="journal article" date="2016" name="J. Microbiol.">
        <title>Dankookia rubra gen. nov., sp. nov., an alphaproteobacterium isolated from sediment of a shallow stream.</title>
        <authorList>
            <person name="Kim W.H."/>
            <person name="Kim D.H."/>
            <person name="Kang K."/>
            <person name="Ahn T.Y."/>
        </authorList>
    </citation>
    <scope>NUCLEOTIDE SEQUENCE [LARGE SCALE GENOMIC DNA]</scope>
    <source>
        <strain evidence="5 6">JCM30602</strain>
    </source>
</reference>
<evidence type="ECO:0000256" key="4">
    <source>
        <dbReference type="SAM" id="MobiDB-lite"/>
    </source>
</evidence>
<dbReference type="Gene3D" id="3.40.50.720">
    <property type="entry name" value="NAD(P)-binding Rossmann-like Domain"/>
    <property type="match status" value="1"/>
</dbReference>
<dbReference type="PRINTS" id="PR00080">
    <property type="entry name" value="SDRFAMILY"/>
</dbReference>
<feature type="region of interest" description="Disordered" evidence="4">
    <location>
        <begin position="215"/>
        <end position="242"/>
    </location>
</feature>
<keyword evidence="6" id="KW-1185">Reference proteome</keyword>
<proteinExistence type="inferred from homology"/>
<dbReference type="OrthoDB" id="9786360at2"/>
<name>A0A4R5QGJ9_9PROT</name>
<dbReference type="EMBL" id="SMSJ01000017">
    <property type="protein sequence ID" value="TDH61869.1"/>
    <property type="molecule type" value="Genomic_DNA"/>
</dbReference>
<comment type="similarity">
    <text evidence="1 3">Belongs to the short-chain dehydrogenases/reductases (SDR) family.</text>
</comment>
<dbReference type="GO" id="GO:0016491">
    <property type="term" value="F:oxidoreductase activity"/>
    <property type="evidence" value="ECO:0007669"/>
    <property type="project" value="UniProtKB-KW"/>
</dbReference>
<evidence type="ECO:0000256" key="3">
    <source>
        <dbReference type="RuleBase" id="RU000363"/>
    </source>
</evidence>
<dbReference type="AlphaFoldDB" id="A0A4R5QGJ9"/>
<dbReference type="SUPFAM" id="SSF51735">
    <property type="entry name" value="NAD(P)-binding Rossmann-fold domains"/>
    <property type="match status" value="1"/>
</dbReference>
<dbReference type="PROSITE" id="PS00061">
    <property type="entry name" value="ADH_SHORT"/>
    <property type="match status" value="1"/>
</dbReference>
<dbReference type="InterPro" id="IPR036291">
    <property type="entry name" value="NAD(P)-bd_dom_sf"/>
</dbReference>
<gene>
    <name evidence="5" type="ORF">E2C06_15040</name>
</gene>
<dbReference type="InterPro" id="IPR020904">
    <property type="entry name" value="Sc_DH/Rdtase_CS"/>
</dbReference>
<dbReference type="NCBIfam" id="NF006597">
    <property type="entry name" value="PRK09134.1"/>
    <property type="match status" value="1"/>
</dbReference>
<dbReference type="InterPro" id="IPR002347">
    <property type="entry name" value="SDR_fam"/>
</dbReference>
<sequence>MRRCGRVNIGAPVPRSRLFRYHPGVPSSLPIPQSIPRAALVTGGAKRLGRAIALALAEAGFDVAIHYAGSQAEAAETAGAVRALGRRAVALRADLAREAEVAPLLPAATAALGPIGVLVNNASTFERDEWQDATRESWDAHLEPNLRAPFVLTQAFARALPDGAEGLVVNMLDQRVWSLTPHFVSYSVSKAALWALTQSMALALAPRIRVNGIGPGPALPSPRQSQAQFDRQAASVPLRHGTSPEEVGRAVLAILAMPAMTGQMIALDGGQHLQWSPAPPAAEPEE</sequence>
<keyword evidence="2" id="KW-0560">Oxidoreductase</keyword>
<evidence type="ECO:0000256" key="2">
    <source>
        <dbReference type="ARBA" id="ARBA00023002"/>
    </source>
</evidence>
<dbReference type="PANTHER" id="PTHR43639:SF1">
    <property type="entry name" value="SHORT-CHAIN DEHYDROGENASE_REDUCTASE FAMILY PROTEIN"/>
    <property type="match status" value="1"/>
</dbReference>
<dbReference type="PRINTS" id="PR00081">
    <property type="entry name" value="GDHRDH"/>
</dbReference>
<dbReference type="Proteomes" id="UP000295096">
    <property type="component" value="Unassembled WGS sequence"/>
</dbReference>
<comment type="caution">
    <text evidence="5">The sequence shown here is derived from an EMBL/GenBank/DDBJ whole genome shotgun (WGS) entry which is preliminary data.</text>
</comment>
<organism evidence="5 6">
    <name type="scientific">Dankookia rubra</name>
    <dbReference type="NCBI Taxonomy" id="1442381"/>
    <lineage>
        <taxon>Bacteria</taxon>
        <taxon>Pseudomonadati</taxon>
        <taxon>Pseudomonadota</taxon>
        <taxon>Alphaproteobacteria</taxon>
        <taxon>Acetobacterales</taxon>
        <taxon>Roseomonadaceae</taxon>
        <taxon>Dankookia</taxon>
    </lineage>
</organism>